<dbReference type="Proteomes" id="UP000027920">
    <property type="component" value="Unassembled WGS sequence"/>
</dbReference>
<comment type="caution">
    <text evidence="2">The sequence shown here is derived from an EMBL/GenBank/DDBJ whole genome shotgun (WGS) entry which is preliminary data.</text>
</comment>
<keyword evidence="3" id="KW-1185">Reference proteome</keyword>
<dbReference type="GO" id="GO:0006355">
    <property type="term" value="P:regulation of DNA-templated transcription"/>
    <property type="evidence" value="ECO:0007669"/>
    <property type="project" value="InterPro"/>
</dbReference>
<evidence type="ECO:0000313" key="2">
    <source>
        <dbReference type="EMBL" id="KEF56457.1"/>
    </source>
</evidence>
<feature type="compositionally biased region" description="Basic and acidic residues" evidence="1">
    <location>
        <begin position="480"/>
        <end position="502"/>
    </location>
</feature>
<feature type="compositionally biased region" description="Low complexity" evidence="1">
    <location>
        <begin position="437"/>
        <end position="449"/>
    </location>
</feature>
<dbReference type="AlphaFoldDB" id="A0A072P9L5"/>
<feature type="region of interest" description="Disordered" evidence="1">
    <location>
        <begin position="389"/>
        <end position="543"/>
    </location>
</feature>
<accession>A0A072P9L5</accession>
<proteinExistence type="predicted"/>
<dbReference type="PANTHER" id="PTHR36167:SF4">
    <property type="entry name" value="FUNGAL N-TERMINAL DOMAIN-CONTAINING PROTEIN"/>
    <property type="match status" value="1"/>
</dbReference>
<dbReference type="InterPro" id="IPR039327">
    <property type="entry name" value="CON7-like"/>
</dbReference>
<dbReference type="EMBL" id="AMGV01000006">
    <property type="protein sequence ID" value="KEF56457.1"/>
    <property type="molecule type" value="Genomic_DNA"/>
</dbReference>
<dbReference type="OrthoDB" id="5431013at2759"/>
<sequence>MVETEFISTIAGIASAGTKLSVTLYTFSETISTDHRYIKSIAQDVSLASSLLSQLDEDLKADDQPSLYSTAALETAKEAVKECEDVFNEIRAVLEDAAELALQRPTKGRLTLSPLERSKWAFAQPRMVLLMANLQKLKSTLVLVQNALNYADNIESGSETQIDERQKSLLEIFARANQEATKRYEAVRKAAERSDGGIQSLTDGSTAAAANLSSLIKIPTPGDHASDNTAEAESTVQECLDRIENALDRIAQSNPTAISDSSTVAVMIELEKELNRSQPNLQQRSKPRVTLSIVQKQGPKAKLQEAAAIARRNSVGRSTQGLGRSNSRRTQAMNSTWYSTAWNSLPSFQDTISFLQEARNDTSSYFGVEAVTEDVQSVYEPYKREIYSNDNGNYELPRFNAPVTHNTSPDSPTVDYFGQASSSQGQSDLVPEPYAPPRARLASRSRSPPYEGKGKQRAGGPKLEAEVKATEDQGLLADGDDSKAGSDTEKKWNQDEDQRLKTILDSSINAAITEGEKAEPLTDSKGKGKASGSDSSDKDWTTV</sequence>
<evidence type="ECO:0000256" key="1">
    <source>
        <dbReference type="SAM" id="MobiDB-lite"/>
    </source>
</evidence>
<dbReference type="HOGENOM" id="CLU_501553_0_0_1"/>
<dbReference type="PANTHER" id="PTHR36167">
    <property type="entry name" value="C2H2 FINGER DOMAIN TRANSCRIPTION FACTOR (EUROFUNG)-RELATED"/>
    <property type="match status" value="1"/>
</dbReference>
<dbReference type="RefSeq" id="XP_013259047.1">
    <property type="nucleotide sequence ID" value="XM_013403593.1"/>
</dbReference>
<protein>
    <recommendedName>
        <fullName evidence="4">Fungal N-terminal domain-containing protein</fullName>
    </recommendedName>
</protein>
<reference evidence="2 3" key="1">
    <citation type="submission" date="2013-03" db="EMBL/GenBank/DDBJ databases">
        <title>The Genome Sequence of Exophiala aquamarina CBS 119918.</title>
        <authorList>
            <consortium name="The Broad Institute Genomics Platform"/>
            <person name="Cuomo C."/>
            <person name="de Hoog S."/>
            <person name="Gorbushina A."/>
            <person name="Walker B."/>
            <person name="Young S.K."/>
            <person name="Zeng Q."/>
            <person name="Gargeya S."/>
            <person name="Fitzgerald M."/>
            <person name="Haas B."/>
            <person name="Abouelleil A."/>
            <person name="Allen A.W."/>
            <person name="Alvarado L."/>
            <person name="Arachchi H.M."/>
            <person name="Berlin A.M."/>
            <person name="Chapman S.B."/>
            <person name="Gainer-Dewar J."/>
            <person name="Goldberg J."/>
            <person name="Griggs A."/>
            <person name="Gujja S."/>
            <person name="Hansen M."/>
            <person name="Howarth C."/>
            <person name="Imamovic A."/>
            <person name="Ireland A."/>
            <person name="Larimer J."/>
            <person name="McCowan C."/>
            <person name="Murphy C."/>
            <person name="Pearson M."/>
            <person name="Poon T.W."/>
            <person name="Priest M."/>
            <person name="Roberts A."/>
            <person name="Saif S."/>
            <person name="Shea T."/>
            <person name="Sisk P."/>
            <person name="Sykes S."/>
            <person name="Wortman J."/>
            <person name="Nusbaum C."/>
            <person name="Birren B."/>
        </authorList>
    </citation>
    <scope>NUCLEOTIDE SEQUENCE [LARGE SCALE GENOMIC DNA]</scope>
    <source>
        <strain evidence="2 3">CBS 119918</strain>
    </source>
</reference>
<dbReference type="STRING" id="1182545.A0A072P9L5"/>
<evidence type="ECO:0008006" key="4">
    <source>
        <dbReference type="Google" id="ProtNLM"/>
    </source>
</evidence>
<feature type="compositionally biased region" description="Basic and acidic residues" evidence="1">
    <location>
        <begin position="514"/>
        <end position="526"/>
    </location>
</feature>
<organism evidence="2 3">
    <name type="scientific">Exophiala aquamarina CBS 119918</name>
    <dbReference type="NCBI Taxonomy" id="1182545"/>
    <lineage>
        <taxon>Eukaryota</taxon>
        <taxon>Fungi</taxon>
        <taxon>Dikarya</taxon>
        <taxon>Ascomycota</taxon>
        <taxon>Pezizomycotina</taxon>
        <taxon>Eurotiomycetes</taxon>
        <taxon>Chaetothyriomycetidae</taxon>
        <taxon>Chaetothyriales</taxon>
        <taxon>Herpotrichiellaceae</taxon>
        <taxon>Exophiala</taxon>
    </lineage>
</organism>
<dbReference type="VEuPathDB" id="FungiDB:A1O9_08038"/>
<dbReference type="GeneID" id="25282951"/>
<evidence type="ECO:0000313" key="3">
    <source>
        <dbReference type="Proteomes" id="UP000027920"/>
    </source>
</evidence>
<gene>
    <name evidence="2" type="ORF">A1O9_08038</name>
</gene>
<name>A0A072P9L5_9EURO</name>